<gene>
    <name evidence="1" type="ORF">ACFSC9_10280</name>
</gene>
<organism evidence="1 2">
    <name type="scientific">Paenibacillus wenxiniae</name>
    <dbReference type="NCBI Taxonomy" id="1636843"/>
    <lineage>
        <taxon>Bacteria</taxon>
        <taxon>Bacillati</taxon>
        <taxon>Bacillota</taxon>
        <taxon>Bacilli</taxon>
        <taxon>Bacillales</taxon>
        <taxon>Paenibacillaceae</taxon>
        <taxon>Paenibacillus</taxon>
    </lineage>
</organism>
<dbReference type="Proteomes" id="UP001597233">
    <property type="component" value="Unassembled WGS sequence"/>
</dbReference>
<evidence type="ECO:0000313" key="1">
    <source>
        <dbReference type="EMBL" id="MFD1885914.1"/>
    </source>
</evidence>
<evidence type="ECO:0000313" key="2">
    <source>
        <dbReference type="Proteomes" id="UP001597233"/>
    </source>
</evidence>
<reference evidence="2" key="1">
    <citation type="journal article" date="2019" name="Int. J. Syst. Evol. Microbiol.">
        <title>The Global Catalogue of Microorganisms (GCM) 10K type strain sequencing project: providing services to taxonomists for standard genome sequencing and annotation.</title>
        <authorList>
            <consortium name="The Broad Institute Genomics Platform"/>
            <consortium name="The Broad Institute Genome Sequencing Center for Infectious Disease"/>
            <person name="Wu L."/>
            <person name="Ma J."/>
        </authorList>
    </citation>
    <scope>NUCLEOTIDE SEQUENCE [LARGE SCALE GENOMIC DNA]</scope>
    <source>
        <strain evidence="2">CCUG 54950</strain>
    </source>
</reference>
<protein>
    <submittedName>
        <fullName evidence="1">Uncharacterized protein</fullName>
    </submittedName>
</protein>
<proteinExistence type="predicted"/>
<name>A0ABW4RJL4_9BACL</name>
<comment type="caution">
    <text evidence="1">The sequence shown here is derived from an EMBL/GenBank/DDBJ whole genome shotgun (WGS) entry which is preliminary data.</text>
</comment>
<keyword evidence="2" id="KW-1185">Reference proteome</keyword>
<dbReference type="RefSeq" id="WP_347324850.1">
    <property type="nucleotide sequence ID" value="NZ_JBCGUH010000004.1"/>
</dbReference>
<sequence length="40" mass="4991">MMYHMWVRHHLRPGDFWQLSRGERMMLMAFSQEEMSSMND</sequence>
<accession>A0ABW4RJL4</accession>
<dbReference type="EMBL" id="JBHUEH010000014">
    <property type="protein sequence ID" value="MFD1885914.1"/>
    <property type="molecule type" value="Genomic_DNA"/>
</dbReference>